<evidence type="ECO:0000313" key="3">
    <source>
        <dbReference type="Proteomes" id="UP000637695"/>
    </source>
</evidence>
<dbReference type="Pfam" id="PF02602">
    <property type="entry name" value="HEM4"/>
    <property type="match status" value="1"/>
</dbReference>
<accession>A0A917NF73</accession>
<evidence type="ECO:0000259" key="1">
    <source>
        <dbReference type="Pfam" id="PF02602"/>
    </source>
</evidence>
<organism evidence="2 3">
    <name type="scientific">Alicyclobacillus cellulosilyticus</name>
    <dbReference type="NCBI Taxonomy" id="1003997"/>
    <lineage>
        <taxon>Bacteria</taxon>
        <taxon>Bacillati</taxon>
        <taxon>Bacillota</taxon>
        <taxon>Bacilli</taxon>
        <taxon>Bacillales</taxon>
        <taxon>Alicyclobacillaceae</taxon>
        <taxon>Alicyclobacillus</taxon>
    </lineage>
</organism>
<feature type="domain" description="Tetrapyrrole biosynthesis uroporphyrinogen III synthase" evidence="1">
    <location>
        <begin position="30"/>
        <end position="255"/>
    </location>
</feature>
<dbReference type="InterPro" id="IPR039793">
    <property type="entry name" value="UROS/Hem4"/>
</dbReference>
<dbReference type="PANTHER" id="PTHR40082">
    <property type="entry name" value="BLR5956 PROTEIN"/>
    <property type="match status" value="1"/>
</dbReference>
<dbReference type="InterPro" id="IPR003754">
    <property type="entry name" value="4pyrrol_synth_uPrphyn_synth"/>
</dbReference>
<gene>
    <name evidence="2" type="ORF">GCM10010885_02510</name>
</gene>
<dbReference type="Gene3D" id="3.40.50.10090">
    <property type="match status" value="2"/>
</dbReference>
<dbReference type="PANTHER" id="PTHR40082:SF1">
    <property type="entry name" value="BLR5956 PROTEIN"/>
    <property type="match status" value="1"/>
</dbReference>
<dbReference type="CDD" id="cd06578">
    <property type="entry name" value="HemD"/>
    <property type="match status" value="1"/>
</dbReference>
<dbReference type="GO" id="GO:0006780">
    <property type="term" value="P:uroporphyrinogen III biosynthetic process"/>
    <property type="evidence" value="ECO:0007669"/>
    <property type="project" value="InterPro"/>
</dbReference>
<dbReference type="GO" id="GO:0004852">
    <property type="term" value="F:uroporphyrinogen-III synthase activity"/>
    <property type="evidence" value="ECO:0007669"/>
    <property type="project" value="InterPro"/>
</dbReference>
<keyword evidence="3" id="KW-1185">Reference proteome</keyword>
<dbReference type="SUPFAM" id="SSF69618">
    <property type="entry name" value="HemD-like"/>
    <property type="match status" value="1"/>
</dbReference>
<sequence length="282" mass="28919">MAGERRTGAQADLAGVLVVITRPPAQAAPLAARVNAAGGEAWVSPLIEIAWLCEPAVKACLLQAWLPADAVAFTSANAVRAVTALAKAWGIWAKVRPALANQACFAVGKATAAAARAAGWPHVEVPPGKTAADLVAHLAGLPPRRWFVPLGDRADGTAFAPLTAAGHEVRTCVVYTTRPSSKPVPSWPERLRRHRVAVVVFASPSAVAAAAAEKAWLDATDVRIVAIGPTTARACRAAGLPVARVADEPSEEGLWRAVLAAVAGGARPGSGVDPGCDCASED</sequence>
<dbReference type="EMBL" id="BMOY01000002">
    <property type="protein sequence ID" value="GGI96361.1"/>
    <property type="molecule type" value="Genomic_DNA"/>
</dbReference>
<dbReference type="RefSeq" id="WP_188880662.1">
    <property type="nucleotide sequence ID" value="NZ_BMOY01000002.1"/>
</dbReference>
<name>A0A917NF73_9BACL</name>
<protein>
    <recommendedName>
        <fullName evidence="1">Tetrapyrrole biosynthesis uroporphyrinogen III synthase domain-containing protein</fullName>
    </recommendedName>
</protein>
<comment type="caution">
    <text evidence="2">The sequence shown here is derived from an EMBL/GenBank/DDBJ whole genome shotgun (WGS) entry which is preliminary data.</text>
</comment>
<dbReference type="Proteomes" id="UP000637695">
    <property type="component" value="Unassembled WGS sequence"/>
</dbReference>
<proteinExistence type="predicted"/>
<dbReference type="AlphaFoldDB" id="A0A917NF73"/>
<reference evidence="2" key="2">
    <citation type="submission" date="2020-09" db="EMBL/GenBank/DDBJ databases">
        <authorList>
            <person name="Sun Q."/>
            <person name="Ohkuma M."/>
        </authorList>
    </citation>
    <scope>NUCLEOTIDE SEQUENCE</scope>
    <source>
        <strain evidence="2">JCM 18487</strain>
    </source>
</reference>
<dbReference type="InterPro" id="IPR036108">
    <property type="entry name" value="4pyrrol_syn_uPrphyn_synt_sf"/>
</dbReference>
<reference evidence="2" key="1">
    <citation type="journal article" date="2014" name="Int. J. Syst. Evol. Microbiol.">
        <title>Complete genome sequence of Corynebacterium casei LMG S-19264T (=DSM 44701T), isolated from a smear-ripened cheese.</title>
        <authorList>
            <consortium name="US DOE Joint Genome Institute (JGI-PGF)"/>
            <person name="Walter F."/>
            <person name="Albersmeier A."/>
            <person name="Kalinowski J."/>
            <person name="Ruckert C."/>
        </authorList>
    </citation>
    <scope>NUCLEOTIDE SEQUENCE</scope>
    <source>
        <strain evidence="2">JCM 18487</strain>
    </source>
</reference>
<evidence type="ECO:0000313" key="2">
    <source>
        <dbReference type="EMBL" id="GGI96361.1"/>
    </source>
</evidence>